<proteinExistence type="predicted"/>
<comment type="caution">
    <text evidence="2">The sequence shown here is derived from an EMBL/GenBank/DDBJ whole genome shotgun (WGS) entry which is preliminary data.</text>
</comment>
<gene>
    <name evidence="2" type="ORF">LZZ85_21565</name>
</gene>
<protein>
    <submittedName>
        <fullName evidence="2">Uncharacterized protein</fullName>
    </submittedName>
</protein>
<evidence type="ECO:0000256" key="1">
    <source>
        <dbReference type="SAM" id="MobiDB-lite"/>
    </source>
</evidence>
<feature type="region of interest" description="Disordered" evidence="1">
    <location>
        <begin position="1"/>
        <end position="87"/>
    </location>
</feature>
<feature type="compositionally biased region" description="Basic residues" evidence="1">
    <location>
        <begin position="56"/>
        <end position="68"/>
    </location>
</feature>
<name>A0ABS9KX65_9BACT</name>
<evidence type="ECO:0000313" key="2">
    <source>
        <dbReference type="EMBL" id="MCG2616900.1"/>
    </source>
</evidence>
<reference evidence="2" key="1">
    <citation type="submission" date="2022-01" db="EMBL/GenBank/DDBJ databases">
        <authorList>
            <person name="Jo J.-H."/>
            <person name="Im W.-T."/>
        </authorList>
    </citation>
    <scope>NUCLEOTIDE SEQUENCE</scope>
    <source>
        <strain evidence="2">NA20</strain>
    </source>
</reference>
<organism evidence="2 3">
    <name type="scientific">Terrimonas ginsenosidimutans</name>
    <dbReference type="NCBI Taxonomy" id="2908004"/>
    <lineage>
        <taxon>Bacteria</taxon>
        <taxon>Pseudomonadati</taxon>
        <taxon>Bacteroidota</taxon>
        <taxon>Chitinophagia</taxon>
        <taxon>Chitinophagales</taxon>
        <taxon>Chitinophagaceae</taxon>
        <taxon>Terrimonas</taxon>
    </lineage>
</organism>
<dbReference type="EMBL" id="JAKLTR010000016">
    <property type="protein sequence ID" value="MCG2616900.1"/>
    <property type="molecule type" value="Genomic_DNA"/>
</dbReference>
<accession>A0ABS9KX65</accession>
<sequence>MATKRKAVKKAPAKKSAKKGSTAKKAIKKASPKKAAKKAKKNKLGVKNSLVNNINARKKKGVSRSKKKSTVDKEQYTDMQDNWGKKK</sequence>
<evidence type="ECO:0000313" key="3">
    <source>
        <dbReference type="Proteomes" id="UP001165367"/>
    </source>
</evidence>
<feature type="compositionally biased region" description="Basic residues" evidence="1">
    <location>
        <begin position="1"/>
        <end position="44"/>
    </location>
</feature>
<dbReference type="Proteomes" id="UP001165367">
    <property type="component" value="Unassembled WGS sequence"/>
</dbReference>
<keyword evidence="3" id="KW-1185">Reference proteome</keyword>
<dbReference type="RefSeq" id="WP_237875437.1">
    <property type="nucleotide sequence ID" value="NZ_JAKLTR010000016.1"/>
</dbReference>